<protein>
    <submittedName>
        <fullName evidence="1">Uncharacterized protein</fullName>
    </submittedName>
</protein>
<comment type="caution">
    <text evidence="1">The sequence shown here is derived from an EMBL/GenBank/DDBJ whole genome shotgun (WGS) entry which is preliminary data.</text>
</comment>
<evidence type="ECO:0000313" key="1">
    <source>
        <dbReference type="EMBL" id="KAI8554650.1"/>
    </source>
</evidence>
<sequence>MNSNANKKTKTTQGRQKIEIKKIENISNRQVTFSKRRTGLFKKAAELCILSGAEVAIIVMSPGKRTFAFGHTSVDAVIDRYLAGNNPAADAIVVSMPAAGGGHRPSEEEFNQHYDLVSKELEAEKRRSAVIVESKKAVDCDGFWWNEPVGNLGLAELEHYVAALEELKKNVSMRADELMLAKEASKSMLPSTIFGMNPPGANNPDGYGLGDRFINQASHECGTSIVPPGFDFGEGLQF</sequence>
<proteinExistence type="predicted"/>
<accession>A0ACC0NN70</accession>
<organism evidence="1 2">
    <name type="scientific">Rhododendron molle</name>
    <name type="common">Chinese azalea</name>
    <name type="synonym">Azalea mollis</name>
    <dbReference type="NCBI Taxonomy" id="49168"/>
    <lineage>
        <taxon>Eukaryota</taxon>
        <taxon>Viridiplantae</taxon>
        <taxon>Streptophyta</taxon>
        <taxon>Embryophyta</taxon>
        <taxon>Tracheophyta</taxon>
        <taxon>Spermatophyta</taxon>
        <taxon>Magnoliopsida</taxon>
        <taxon>eudicotyledons</taxon>
        <taxon>Gunneridae</taxon>
        <taxon>Pentapetalae</taxon>
        <taxon>asterids</taxon>
        <taxon>Ericales</taxon>
        <taxon>Ericaceae</taxon>
        <taxon>Ericoideae</taxon>
        <taxon>Rhodoreae</taxon>
        <taxon>Rhododendron</taxon>
    </lineage>
</organism>
<keyword evidence="2" id="KW-1185">Reference proteome</keyword>
<evidence type="ECO:0000313" key="2">
    <source>
        <dbReference type="Proteomes" id="UP001062846"/>
    </source>
</evidence>
<gene>
    <name evidence="1" type="ORF">RHMOL_Rhmol05G0114200</name>
</gene>
<dbReference type="Proteomes" id="UP001062846">
    <property type="component" value="Chromosome 5"/>
</dbReference>
<reference evidence="1" key="1">
    <citation type="submission" date="2022-02" db="EMBL/GenBank/DDBJ databases">
        <title>Plant Genome Project.</title>
        <authorList>
            <person name="Zhang R.-G."/>
        </authorList>
    </citation>
    <scope>NUCLEOTIDE SEQUENCE</scope>
    <source>
        <strain evidence="1">AT1</strain>
    </source>
</reference>
<name>A0ACC0NN70_RHOML</name>
<dbReference type="EMBL" id="CM046392">
    <property type="protein sequence ID" value="KAI8554650.1"/>
    <property type="molecule type" value="Genomic_DNA"/>
</dbReference>